<dbReference type="EMBL" id="MU277188">
    <property type="protein sequence ID" value="KAI0068281.1"/>
    <property type="molecule type" value="Genomic_DNA"/>
</dbReference>
<accession>A0ACB8TIK2</accession>
<reference evidence="1" key="2">
    <citation type="journal article" date="2022" name="New Phytol.">
        <title>Evolutionary transition to the ectomycorrhizal habit in the genomes of a hyperdiverse lineage of mushroom-forming fungi.</title>
        <authorList>
            <person name="Looney B."/>
            <person name="Miyauchi S."/>
            <person name="Morin E."/>
            <person name="Drula E."/>
            <person name="Courty P.E."/>
            <person name="Kohler A."/>
            <person name="Kuo A."/>
            <person name="LaButti K."/>
            <person name="Pangilinan J."/>
            <person name="Lipzen A."/>
            <person name="Riley R."/>
            <person name="Andreopoulos W."/>
            <person name="He G."/>
            <person name="Johnson J."/>
            <person name="Nolan M."/>
            <person name="Tritt A."/>
            <person name="Barry K.W."/>
            <person name="Grigoriev I.V."/>
            <person name="Nagy L.G."/>
            <person name="Hibbett D."/>
            <person name="Henrissat B."/>
            <person name="Matheny P.B."/>
            <person name="Labbe J."/>
            <person name="Martin F.M."/>
        </authorList>
    </citation>
    <scope>NUCLEOTIDE SEQUENCE</scope>
    <source>
        <strain evidence="1">HHB10654</strain>
    </source>
</reference>
<name>A0ACB8TIK2_9AGAM</name>
<evidence type="ECO:0000313" key="2">
    <source>
        <dbReference type="Proteomes" id="UP000814140"/>
    </source>
</evidence>
<dbReference type="Proteomes" id="UP000814140">
    <property type="component" value="Unassembled WGS sequence"/>
</dbReference>
<evidence type="ECO:0000313" key="1">
    <source>
        <dbReference type="EMBL" id="KAI0068281.1"/>
    </source>
</evidence>
<proteinExistence type="predicted"/>
<protein>
    <submittedName>
        <fullName evidence="1">Kinase-like protein</fullName>
    </submittedName>
</protein>
<comment type="caution">
    <text evidence="1">The sequence shown here is derived from an EMBL/GenBank/DDBJ whole genome shotgun (WGS) entry which is preliminary data.</text>
</comment>
<keyword evidence="2" id="KW-1185">Reference proteome</keyword>
<organism evidence="1 2">
    <name type="scientific">Artomyces pyxidatus</name>
    <dbReference type="NCBI Taxonomy" id="48021"/>
    <lineage>
        <taxon>Eukaryota</taxon>
        <taxon>Fungi</taxon>
        <taxon>Dikarya</taxon>
        <taxon>Basidiomycota</taxon>
        <taxon>Agaricomycotina</taxon>
        <taxon>Agaricomycetes</taxon>
        <taxon>Russulales</taxon>
        <taxon>Auriscalpiaceae</taxon>
        <taxon>Artomyces</taxon>
    </lineage>
</organism>
<gene>
    <name evidence="1" type="ORF">BV25DRAFT_1911280</name>
</gene>
<reference evidence="1" key="1">
    <citation type="submission" date="2021-03" db="EMBL/GenBank/DDBJ databases">
        <authorList>
            <consortium name="DOE Joint Genome Institute"/>
            <person name="Ahrendt S."/>
            <person name="Looney B.P."/>
            <person name="Miyauchi S."/>
            <person name="Morin E."/>
            <person name="Drula E."/>
            <person name="Courty P.E."/>
            <person name="Chicoki N."/>
            <person name="Fauchery L."/>
            <person name="Kohler A."/>
            <person name="Kuo A."/>
            <person name="Labutti K."/>
            <person name="Pangilinan J."/>
            <person name="Lipzen A."/>
            <person name="Riley R."/>
            <person name="Andreopoulos W."/>
            <person name="He G."/>
            <person name="Johnson J."/>
            <person name="Barry K.W."/>
            <person name="Grigoriev I.V."/>
            <person name="Nagy L."/>
            <person name="Hibbett D."/>
            <person name="Henrissat B."/>
            <person name="Matheny P.B."/>
            <person name="Labbe J."/>
            <person name="Martin F."/>
        </authorList>
    </citation>
    <scope>NUCLEOTIDE SEQUENCE</scope>
    <source>
        <strain evidence="1">HHB10654</strain>
    </source>
</reference>
<sequence length="463" mass="51035">MTIPGSSSTETHVLQGRDPTDRADVASPTICAKLVSLNKVDGRKEVLVLEINKPITIGRNPALCSYVLSDAFISGVHCKVYAVHSSTGNVIVSCQDLSTNGFTLNGHQVRRASVILMHGDVIQLPSSKSFQCVHMQSHAREKTTIFDPTPPTQPSHKKVGNYIVTSHSLGSGSFATVHLAMDDTQHRQVACKIIKAKNGKEVINLMKEVDILAAVHHPNISRVLDVEETDRFLHIFLELCTGGDLFTYITSHTETEGRLCEGEAKYIMYQLLKGLQYLHQKEISHRDIKPENVLLYAPGPYPRIQIADFGLARPRAAKSTVTVCGTIPYLPPEGILALDSKELKYVGMPADCWSAGIVLYIMISGAHPFDRNRPYSSSDYEYEPGSGSSAASDIATKQRIVRGQVDFPSHIWSPLPAARSLVRGLLRYNYEVRLTTAMALESPWISCDLEALEKAYRARVAPN</sequence>